<dbReference type="InterPro" id="IPR011010">
    <property type="entry name" value="DNA_brk_join_enz"/>
</dbReference>
<dbReference type="GO" id="GO:0003677">
    <property type="term" value="F:DNA binding"/>
    <property type="evidence" value="ECO:0007669"/>
    <property type="project" value="UniProtKB-UniRule"/>
</dbReference>
<evidence type="ECO:0000259" key="7">
    <source>
        <dbReference type="PROSITE" id="PS51900"/>
    </source>
</evidence>
<dbReference type="Pfam" id="PF02899">
    <property type="entry name" value="Phage_int_SAM_1"/>
    <property type="match status" value="1"/>
</dbReference>
<evidence type="ECO:0000313" key="8">
    <source>
        <dbReference type="EMBL" id="KKW30608.1"/>
    </source>
</evidence>
<dbReference type="PROSITE" id="PS51900">
    <property type="entry name" value="CB"/>
    <property type="match status" value="1"/>
</dbReference>
<dbReference type="InterPro" id="IPR050090">
    <property type="entry name" value="Tyrosine_recombinase_XerCD"/>
</dbReference>
<gene>
    <name evidence="8" type="ORF">UY72_C0007G0005</name>
</gene>
<name>A0A0G1XHA8_9BACT</name>
<dbReference type="CDD" id="cd00798">
    <property type="entry name" value="INT_XerDC_C"/>
    <property type="match status" value="1"/>
</dbReference>
<keyword evidence="3 5" id="KW-0238">DNA-binding</keyword>
<dbReference type="InterPro" id="IPR010998">
    <property type="entry name" value="Integrase_recombinase_N"/>
</dbReference>
<evidence type="ECO:0000256" key="5">
    <source>
        <dbReference type="PROSITE-ProRule" id="PRU01248"/>
    </source>
</evidence>
<dbReference type="GO" id="GO:0015074">
    <property type="term" value="P:DNA integration"/>
    <property type="evidence" value="ECO:0007669"/>
    <property type="project" value="UniProtKB-KW"/>
</dbReference>
<dbReference type="NCBIfam" id="NF040815">
    <property type="entry name" value="recomb_XerA_Arch"/>
    <property type="match status" value="1"/>
</dbReference>
<keyword evidence="2" id="KW-0229">DNA integration</keyword>
<dbReference type="InterPro" id="IPR044068">
    <property type="entry name" value="CB"/>
</dbReference>
<accession>A0A0G1XHA8</accession>
<dbReference type="PROSITE" id="PS51898">
    <property type="entry name" value="TYR_RECOMBINASE"/>
    <property type="match status" value="1"/>
</dbReference>
<dbReference type="InterPro" id="IPR013762">
    <property type="entry name" value="Integrase-like_cat_sf"/>
</dbReference>
<reference evidence="8 9" key="1">
    <citation type="journal article" date="2015" name="Nature">
        <title>rRNA introns, odd ribosomes, and small enigmatic genomes across a large radiation of phyla.</title>
        <authorList>
            <person name="Brown C.T."/>
            <person name="Hug L.A."/>
            <person name="Thomas B.C."/>
            <person name="Sharon I."/>
            <person name="Castelle C.J."/>
            <person name="Singh A."/>
            <person name="Wilkins M.J."/>
            <person name="Williams K.H."/>
            <person name="Banfield J.F."/>
        </authorList>
    </citation>
    <scope>NUCLEOTIDE SEQUENCE [LARGE SCALE GENOMIC DNA]</scope>
</reference>
<dbReference type="Gene3D" id="1.10.443.10">
    <property type="entry name" value="Intergrase catalytic core"/>
    <property type="match status" value="1"/>
</dbReference>
<evidence type="ECO:0000256" key="1">
    <source>
        <dbReference type="ARBA" id="ARBA00008857"/>
    </source>
</evidence>
<evidence type="ECO:0000256" key="2">
    <source>
        <dbReference type="ARBA" id="ARBA00022908"/>
    </source>
</evidence>
<organism evidence="8 9">
    <name type="scientific">Candidatus Uhrbacteria bacterium GW2011_GWD2_52_7</name>
    <dbReference type="NCBI Taxonomy" id="1618989"/>
    <lineage>
        <taxon>Bacteria</taxon>
        <taxon>Candidatus Uhriibacteriota</taxon>
    </lineage>
</organism>
<dbReference type="Proteomes" id="UP000034846">
    <property type="component" value="Unassembled WGS sequence"/>
</dbReference>
<dbReference type="EMBL" id="LCRD01000007">
    <property type="protein sequence ID" value="KKW30608.1"/>
    <property type="molecule type" value="Genomic_DNA"/>
</dbReference>
<dbReference type="PATRIC" id="fig|1618989.3.peg.142"/>
<evidence type="ECO:0000256" key="4">
    <source>
        <dbReference type="ARBA" id="ARBA00023172"/>
    </source>
</evidence>
<dbReference type="PANTHER" id="PTHR30349">
    <property type="entry name" value="PHAGE INTEGRASE-RELATED"/>
    <property type="match status" value="1"/>
</dbReference>
<dbReference type="GO" id="GO:0006310">
    <property type="term" value="P:DNA recombination"/>
    <property type="evidence" value="ECO:0007669"/>
    <property type="project" value="UniProtKB-KW"/>
</dbReference>
<dbReference type="AlphaFoldDB" id="A0A0G1XHA8"/>
<evidence type="ECO:0000256" key="3">
    <source>
        <dbReference type="ARBA" id="ARBA00023125"/>
    </source>
</evidence>
<sequence>MNFRALGEIVSSVVQYAGMVKVLERYVKEFLEYLEIERGRSDKTVRNYQFYLSRFADWAQSPAPQDITLDLVRRYRLHLNRDIAGRDELSLKKTTQNYHLIALRSFLKYLAKRDVETLAPEKIELAKQGSRQVSFLEPDELKRMLEAPDNDPTIVGARDKAILELLFSTGLRVSELASLRIDQVNLKRDEFTVKGKGSKHRVVFLSDGARRAVKTYLERRRDVSEHVFVRHDRARKNQASTGALTPRSVQRIVDRYAREAGVTKEVTPHTLRHTFATDLLRNGADIRSVQSLLGHESITTTQVYTHITDKELSRVYKKFHGKPESDQA</sequence>
<feature type="domain" description="Core-binding (CB)" evidence="7">
    <location>
        <begin position="21"/>
        <end position="111"/>
    </location>
</feature>
<dbReference type="Gene3D" id="1.10.150.130">
    <property type="match status" value="1"/>
</dbReference>
<comment type="caution">
    <text evidence="8">The sequence shown here is derived from an EMBL/GenBank/DDBJ whole genome shotgun (WGS) entry which is preliminary data.</text>
</comment>
<evidence type="ECO:0000259" key="6">
    <source>
        <dbReference type="PROSITE" id="PS51898"/>
    </source>
</evidence>
<proteinExistence type="inferred from homology"/>
<comment type="similarity">
    <text evidence="1">Belongs to the 'phage' integrase family.</text>
</comment>
<evidence type="ECO:0000313" key="9">
    <source>
        <dbReference type="Proteomes" id="UP000034846"/>
    </source>
</evidence>
<dbReference type="SUPFAM" id="SSF47823">
    <property type="entry name" value="lambda integrase-like, N-terminal domain"/>
    <property type="match status" value="1"/>
</dbReference>
<protein>
    <submittedName>
        <fullName evidence="8">Tyrosine recombinase XerC</fullName>
    </submittedName>
</protein>
<dbReference type="InterPro" id="IPR004107">
    <property type="entry name" value="Integrase_SAM-like_N"/>
</dbReference>
<dbReference type="SUPFAM" id="SSF56349">
    <property type="entry name" value="DNA breaking-rejoining enzymes"/>
    <property type="match status" value="1"/>
</dbReference>
<feature type="domain" description="Tyr recombinase" evidence="6">
    <location>
        <begin position="131"/>
        <end position="317"/>
    </location>
</feature>
<dbReference type="InterPro" id="IPR002104">
    <property type="entry name" value="Integrase_catalytic"/>
</dbReference>
<dbReference type="PANTHER" id="PTHR30349:SF41">
    <property type="entry name" value="INTEGRASE_RECOMBINASE PROTEIN MJ0367-RELATED"/>
    <property type="match status" value="1"/>
</dbReference>
<keyword evidence="4" id="KW-0233">DNA recombination</keyword>
<dbReference type="Pfam" id="PF00589">
    <property type="entry name" value="Phage_integrase"/>
    <property type="match status" value="1"/>
</dbReference>